<evidence type="ECO:0000313" key="2">
    <source>
        <dbReference type="EMBL" id="KMZ96074.1"/>
    </source>
</evidence>
<protein>
    <submittedName>
        <fullName evidence="2">Uncharacterized protein</fullName>
    </submittedName>
</protein>
<dbReference type="OrthoDB" id="10373535at2759"/>
<evidence type="ECO:0000256" key="1">
    <source>
        <dbReference type="SAM" id="Phobius"/>
    </source>
</evidence>
<evidence type="ECO:0000313" key="3">
    <source>
        <dbReference type="Proteomes" id="UP000053239"/>
    </source>
</evidence>
<sequence length="204" mass="23510">MHENKKGNGKIEYNKDIPDGVKNIKSQEQCSFKNNRKTPLECKGDENKYRGKEKCAMNNTNAQKTVYENIAKDTQGKDKSSTNKNKKFFLFKPFSVIDSYFERIIFNMFTSIDKFRINKSSNKLILVMIALTKICLVFAIPILFIVMSCLILLNVFANEGEGYKDNYIYIVFITIGAIMIIYLLIKVLKHSCSTKKHQLCSNNK</sequence>
<gene>
    <name evidence="2" type="ORF">PVNG_06359</name>
</gene>
<accession>A0A0J9TL91</accession>
<keyword evidence="1" id="KW-1133">Transmembrane helix</keyword>
<proteinExistence type="predicted"/>
<dbReference type="EMBL" id="KQ235689">
    <property type="protein sequence ID" value="KMZ96074.1"/>
    <property type="molecule type" value="Genomic_DNA"/>
</dbReference>
<feature type="transmembrane region" description="Helical" evidence="1">
    <location>
        <begin position="167"/>
        <end position="185"/>
    </location>
</feature>
<name>A0A0J9TL91_PLAVI</name>
<feature type="transmembrane region" description="Helical" evidence="1">
    <location>
        <begin position="124"/>
        <end position="155"/>
    </location>
</feature>
<keyword evidence="1" id="KW-0812">Transmembrane</keyword>
<dbReference type="Proteomes" id="UP000053239">
    <property type="component" value="Unassembled WGS sequence"/>
</dbReference>
<dbReference type="Pfam" id="PF12420">
    <property type="entry name" value="DUF3671"/>
    <property type="match status" value="1"/>
</dbReference>
<organism evidence="2 3">
    <name type="scientific">Plasmodium vivax North Korean</name>
    <dbReference type="NCBI Taxonomy" id="1035514"/>
    <lineage>
        <taxon>Eukaryota</taxon>
        <taxon>Sar</taxon>
        <taxon>Alveolata</taxon>
        <taxon>Apicomplexa</taxon>
        <taxon>Aconoidasida</taxon>
        <taxon>Haemosporida</taxon>
        <taxon>Plasmodiidae</taxon>
        <taxon>Plasmodium</taxon>
        <taxon>Plasmodium (Plasmodium)</taxon>
    </lineage>
</organism>
<reference evidence="2 3" key="1">
    <citation type="submission" date="2011-09" db="EMBL/GenBank/DDBJ databases">
        <title>The Genome Sequence of Plasmodium vivax North Korean.</title>
        <authorList>
            <consortium name="The Broad Institute Genome Sequencing Platform"/>
            <consortium name="The Broad Institute Genome Sequencing Center for Infectious Disease"/>
            <person name="Neafsey D."/>
            <person name="Carlton J."/>
            <person name="Barnwell J."/>
            <person name="Collins W."/>
            <person name="Escalante A."/>
            <person name="Mullikin J."/>
            <person name="Saul A."/>
            <person name="Guigo R."/>
            <person name="Camara F."/>
            <person name="Young S.K."/>
            <person name="Zeng Q."/>
            <person name="Gargeya S."/>
            <person name="Fitzgerald M."/>
            <person name="Haas B."/>
            <person name="Abouelleil A."/>
            <person name="Alvarado L."/>
            <person name="Arachchi H.M."/>
            <person name="Berlin A."/>
            <person name="Brown A."/>
            <person name="Chapman S.B."/>
            <person name="Chen Z."/>
            <person name="Dunbar C."/>
            <person name="Freedman E."/>
            <person name="Gearin G."/>
            <person name="Gellesch M."/>
            <person name="Goldberg J."/>
            <person name="Griggs A."/>
            <person name="Gujja S."/>
            <person name="Heiman D."/>
            <person name="Howarth C."/>
            <person name="Larson L."/>
            <person name="Lui A."/>
            <person name="MacDonald P.J.P."/>
            <person name="Montmayeur A."/>
            <person name="Murphy C."/>
            <person name="Neiman D."/>
            <person name="Pearson M."/>
            <person name="Priest M."/>
            <person name="Roberts A."/>
            <person name="Saif S."/>
            <person name="Shea T."/>
            <person name="Shenoy N."/>
            <person name="Sisk P."/>
            <person name="Stolte C."/>
            <person name="Sykes S."/>
            <person name="Wortman J."/>
            <person name="Nusbaum C."/>
            <person name="Birren B."/>
        </authorList>
    </citation>
    <scope>NUCLEOTIDE SEQUENCE [LARGE SCALE GENOMIC DNA]</scope>
    <source>
        <strain evidence="2 3">North Korean</strain>
    </source>
</reference>
<dbReference type="AlphaFoldDB" id="A0A0J9TL91"/>
<dbReference type="InterPro" id="IPR022139">
    <property type="entry name" value="Fam-L/Fam-M-like_plasmodium"/>
</dbReference>
<keyword evidence="1" id="KW-0472">Membrane</keyword>